<dbReference type="InterPro" id="IPR043502">
    <property type="entry name" value="DNA/RNA_pol_sf"/>
</dbReference>
<dbReference type="SUPFAM" id="SSF103473">
    <property type="entry name" value="MFS general substrate transporter"/>
    <property type="match status" value="1"/>
</dbReference>
<dbReference type="InterPro" id="IPR011701">
    <property type="entry name" value="MFS"/>
</dbReference>
<dbReference type="PANTHER" id="PTHR11360">
    <property type="entry name" value="MONOCARBOXYLATE TRANSPORTER"/>
    <property type="match status" value="1"/>
</dbReference>
<gene>
    <name evidence="2" type="ORF">BSL78_12276</name>
</gene>
<comment type="caution">
    <text evidence="2">The sequence shown here is derived from an EMBL/GenBank/DDBJ whole genome shotgun (WGS) entry which is preliminary data.</text>
</comment>
<dbReference type="Gene3D" id="1.20.1250.20">
    <property type="entry name" value="MFS general substrate transporter like domains"/>
    <property type="match status" value="1"/>
</dbReference>
<dbReference type="InterPro" id="IPR050327">
    <property type="entry name" value="Proton-linked_MCT"/>
</dbReference>
<name>A0A2G8KS65_STIJA</name>
<dbReference type="GO" id="GO:0022857">
    <property type="term" value="F:transmembrane transporter activity"/>
    <property type="evidence" value="ECO:0007669"/>
    <property type="project" value="InterPro"/>
</dbReference>
<reference evidence="2 3" key="1">
    <citation type="journal article" date="2017" name="PLoS Biol.">
        <title>The sea cucumber genome provides insights into morphological evolution and visceral regeneration.</title>
        <authorList>
            <person name="Zhang X."/>
            <person name="Sun L."/>
            <person name="Yuan J."/>
            <person name="Sun Y."/>
            <person name="Gao Y."/>
            <person name="Zhang L."/>
            <person name="Li S."/>
            <person name="Dai H."/>
            <person name="Hamel J.F."/>
            <person name="Liu C."/>
            <person name="Yu Y."/>
            <person name="Liu S."/>
            <person name="Lin W."/>
            <person name="Guo K."/>
            <person name="Jin S."/>
            <person name="Xu P."/>
            <person name="Storey K.B."/>
            <person name="Huan P."/>
            <person name="Zhang T."/>
            <person name="Zhou Y."/>
            <person name="Zhang J."/>
            <person name="Lin C."/>
            <person name="Li X."/>
            <person name="Xing L."/>
            <person name="Huo D."/>
            <person name="Sun M."/>
            <person name="Wang L."/>
            <person name="Mercier A."/>
            <person name="Li F."/>
            <person name="Yang H."/>
            <person name="Xiang J."/>
        </authorList>
    </citation>
    <scope>NUCLEOTIDE SEQUENCE [LARGE SCALE GENOMIC DNA]</scope>
    <source>
        <strain evidence="2">Shaxun</strain>
        <tissue evidence="2">Muscle</tissue>
    </source>
</reference>
<feature type="transmembrane region" description="Helical" evidence="1">
    <location>
        <begin position="354"/>
        <end position="378"/>
    </location>
</feature>
<sequence length="616" mass="69439">MLLLNIRGASISYSSYKKKVQNSREKYLIEEINRIEPFHNESEDTKNYIDQLNREVEKLREKRLHGCMVRARVDWVEYGEKPSKFFLNLEKRNKVSRTISHLKDADDHDIYDQDQIQRCVHFYRQLYRCHDAFLRNEDLHEKFSDKIVKLSTDQSSDLEGPLTYEEITGVLRNMKNNKSPGSDGFSVEFFKCFWDDIGPFLLRSLNFGYKNYLSVTQKHGVITLIPKGGKPRYYLNNWRPISLLNVPYKIASSCIANRMKKVLPNIISPDQSGFLGGRYIGDSIRTVYDIIHSLELDNTPACVGSMCSGLTFMMSPISSLMTDRLGCRATALIGGSIASLGLFCSSFVNRIEWLYLTYGLFIGGGFSIGYTPSLVILGHYFKKRIGLANGIVATGSSIFTIALPFLIQYILDEFGLKLTLRYMTVITIVMTLGALVFTPLLEKEVKEIIDEKGVKVKKKSVVHRKQSVFNKVSPFKNVSPGIWKNKRYRIWAVGVPLALFGYFVPFFHLVNHINDVFPAADAPIAIACLGATSGIGRLISGPLSDHPRVNGVFIQQLAFLMIGVCTTLLPICVHFPVLLVNVSLMGIFDGFFVCMMGPVAFDLVGPRKASQPSGLF</sequence>
<keyword evidence="3" id="KW-1185">Reference proteome</keyword>
<feature type="transmembrane region" description="Helical" evidence="1">
    <location>
        <begin position="390"/>
        <end position="410"/>
    </location>
</feature>
<dbReference type="EMBL" id="MRZV01000402">
    <property type="protein sequence ID" value="PIK50851.1"/>
    <property type="molecule type" value="Genomic_DNA"/>
</dbReference>
<dbReference type="AlphaFoldDB" id="A0A2G8KS65"/>
<protein>
    <submittedName>
        <fullName evidence="2">Putative monocarboxylate transporter 10</fullName>
    </submittedName>
</protein>
<dbReference type="PANTHER" id="PTHR11360:SF251">
    <property type="entry name" value="MAJOR FACILITATOR SUPERFAMILY (MFS) PROFILE DOMAIN-CONTAINING PROTEIN"/>
    <property type="match status" value="1"/>
</dbReference>
<dbReference type="SUPFAM" id="SSF56672">
    <property type="entry name" value="DNA/RNA polymerases"/>
    <property type="match status" value="1"/>
</dbReference>
<keyword evidence="1" id="KW-1133">Transmembrane helix</keyword>
<evidence type="ECO:0000313" key="2">
    <source>
        <dbReference type="EMBL" id="PIK50851.1"/>
    </source>
</evidence>
<dbReference type="STRING" id="307972.A0A2G8KS65"/>
<keyword evidence="1" id="KW-0472">Membrane</keyword>
<dbReference type="OrthoDB" id="6499973at2759"/>
<keyword evidence="1" id="KW-0812">Transmembrane</keyword>
<proteinExistence type="predicted"/>
<feature type="transmembrane region" description="Helical" evidence="1">
    <location>
        <begin position="552"/>
        <end position="571"/>
    </location>
</feature>
<accession>A0A2G8KS65</accession>
<feature type="transmembrane region" description="Helical" evidence="1">
    <location>
        <begin position="422"/>
        <end position="441"/>
    </location>
</feature>
<feature type="transmembrane region" description="Helical" evidence="1">
    <location>
        <begin position="490"/>
        <end position="510"/>
    </location>
</feature>
<dbReference type="InterPro" id="IPR036259">
    <property type="entry name" value="MFS_trans_sf"/>
</dbReference>
<feature type="transmembrane region" description="Helical" evidence="1">
    <location>
        <begin position="577"/>
        <end position="601"/>
    </location>
</feature>
<dbReference type="Proteomes" id="UP000230750">
    <property type="component" value="Unassembled WGS sequence"/>
</dbReference>
<dbReference type="Pfam" id="PF07690">
    <property type="entry name" value="MFS_1"/>
    <property type="match status" value="1"/>
</dbReference>
<organism evidence="2 3">
    <name type="scientific">Stichopus japonicus</name>
    <name type="common">Sea cucumber</name>
    <dbReference type="NCBI Taxonomy" id="307972"/>
    <lineage>
        <taxon>Eukaryota</taxon>
        <taxon>Metazoa</taxon>
        <taxon>Echinodermata</taxon>
        <taxon>Eleutherozoa</taxon>
        <taxon>Echinozoa</taxon>
        <taxon>Holothuroidea</taxon>
        <taxon>Aspidochirotacea</taxon>
        <taxon>Aspidochirotida</taxon>
        <taxon>Stichopodidae</taxon>
        <taxon>Apostichopus</taxon>
    </lineage>
</organism>
<evidence type="ECO:0000256" key="1">
    <source>
        <dbReference type="SAM" id="Phobius"/>
    </source>
</evidence>
<evidence type="ECO:0000313" key="3">
    <source>
        <dbReference type="Proteomes" id="UP000230750"/>
    </source>
</evidence>